<keyword evidence="5" id="KW-1185">Reference proteome</keyword>
<evidence type="ECO:0008006" key="6">
    <source>
        <dbReference type="Google" id="ProtNLM"/>
    </source>
</evidence>
<dbReference type="AlphaFoldDB" id="F9D786"/>
<reference evidence="3 4" key="1">
    <citation type="submission" date="2011-04" db="EMBL/GenBank/DDBJ databases">
        <authorList>
            <person name="Muzny D."/>
            <person name="Qin X."/>
            <person name="Deng J."/>
            <person name="Jiang H."/>
            <person name="Liu Y."/>
            <person name="Qu J."/>
            <person name="Song X.-Z."/>
            <person name="Zhang L."/>
            <person name="Thornton R."/>
            <person name="Coyle M."/>
            <person name="Francisco L."/>
            <person name="Jackson L."/>
            <person name="Javaid M."/>
            <person name="Korchina V."/>
            <person name="Kovar C."/>
            <person name="Mata R."/>
            <person name="Mathew T."/>
            <person name="Ngo R."/>
            <person name="Nguyen L."/>
            <person name="Nguyen N."/>
            <person name="Okwuonu G."/>
            <person name="Ongeri F."/>
            <person name="Pham C."/>
            <person name="Simmons D."/>
            <person name="Wilczek-Boney K."/>
            <person name="Hale W."/>
            <person name="Jakkamsetti A."/>
            <person name="Pham P."/>
            <person name="Ruth R."/>
            <person name="San Lucas F."/>
            <person name="Warren J."/>
            <person name="Zhang J."/>
            <person name="Zhao Z."/>
            <person name="Zhou C."/>
            <person name="Zhu D."/>
            <person name="Lee S."/>
            <person name="Bess C."/>
            <person name="Blankenburg K."/>
            <person name="Forbes L."/>
            <person name="Fu Q."/>
            <person name="Gubbala S."/>
            <person name="Hirani K."/>
            <person name="Jayaseelan J.C."/>
            <person name="Lara F."/>
            <person name="Munidasa M."/>
            <person name="Palculict T."/>
            <person name="Patil S."/>
            <person name="Pu L.-L."/>
            <person name="Saada N."/>
            <person name="Tang L."/>
            <person name="Weissenberger G."/>
            <person name="Zhu Y."/>
            <person name="Hemphill L."/>
            <person name="Shang Y."/>
            <person name="Youmans B."/>
            <person name="Ayvaz T."/>
            <person name="Ross M."/>
            <person name="Santibanez J."/>
            <person name="Aqrawi P."/>
            <person name="Gross S."/>
            <person name="Joshi V."/>
            <person name="Fowler G."/>
            <person name="Nazareth L."/>
            <person name="Reid J."/>
            <person name="Worley K."/>
            <person name="Petrosino J."/>
            <person name="Highlander S."/>
            <person name="Gibbs R."/>
        </authorList>
    </citation>
    <scope>NUCLEOTIDE SEQUENCE [LARGE SCALE GENOMIC DNA]</scope>
    <source>
        <strain evidence="3 4">DSM 3688</strain>
    </source>
</reference>
<dbReference type="KEGG" id="pdt:Prede_2506"/>
<dbReference type="OrthoDB" id="1041499at2"/>
<dbReference type="PATRIC" id="fig|908937.9.peg.2648"/>
<dbReference type="RefSeq" id="WP_005847857.1">
    <property type="nucleotide sequence ID" value="NC_019968.1"/>
</dbReference>
<dbReference type="InterPro" id="IPR019694">
    <property type="entry name" value="Phage_HP1_Orf23"/>
</dbReference>
<dbReference type="STRING" id="908937.Prede_2506"/>
<evidence type="ECO:0000313" key="3">
    <source>
        <dbReference type="EMBL" id="EGQ11452.1"/>
    </source>
</evidence>
<dbReference type="KEGG" id="pdt:Prede_2583"/>
<reference evidence="1" key="2">
    <citation type="submission" date="2012-02" db="EMBL/GenBank/DDBJ databases">
        <title>Complete sequence of chromosome 2 of Prevotella dentalis DSM 3688.</title>
        <authorList>
            <consortium name="US DOE Joint Genome Institute (JGI-PGF)"/>
            <person name="Lucas S."/>
            <person name="Copeland A."/>
            <person name="Lapidus A."/>
            <person name="Glavina del Rio T."/>
            <person name="Dalin E."/>
            <person name="Tice H."/>
            <person name="Bruce D."/>
            <person name="Goodwin L."/>
            <person name="Pitluck S."/>
            <person name="Peters L."/>
            <person name="Mikhailova N."/>
            <person name="Chertkov O."/>
            <person name="Kyrpides N."/>
            <person name="Mavromatis K."/>
            <person name="Ivanova N."/>
            <person name="Brettin T."/>
            <person name="Detter J.C."/>
            <person name="Han C."/>
            <person name="Larimer F."/>
            <person name="Land M."/>
            <person name="Hauser L."/>
            <person name="Markowitz V."/>
            <person name="Cheng J.-F."/>
            <person name="Hugenholtz P."/>
            <person name="Woyke T."/>
            <person name="Wu D."/>
            <person name="Gronow S."/>
            <person name="Wellnitz S."/>
            <person name="Brambilla E."/>
            <person name="Klenk H.-P."/>
            <person name="Eisen J.A."/>
        </authorList>
    </citation>
    <scope>NUCLEOTIDE SEQUENCE</scope>
    <source>
        <strain evidence="1">DSM 3688</strain>
    </source>
</reference>
<dbReference type="Proteomes" id="UP000007820">
    <property type="component" value="Unassembled WGS sequence"/>
</dbReference>
<name>F9D786_PREDD</name>
<proteinExistence type="predicted"/>
<dbReference type="Proteomes" id="UP000010862">
    <property type="component" value="Chromosome 2"/>
</dbReference>
<evidence type="ECO:0000313" key="1">
    <source>
        <dbReference type="EMBL" id="AGB29751.1"/>
    </source>
</evidence>
<dbReference type="HOGENOM" id="CLU_041537_0_0_10"/>
<dbReference type="EMBL" id="CP003369">
    <property type="protein sequence ID" value="AGB29818.1"/>
    <property type="molecule type" value="Genomic_DNA"/>
</dbReference>
<evidence type="ECO:0000313" key="4">
    <source>
        <dbReference type="Proteomes" id="UP000007820"/>
    </source>
</evidence>
<sequence length="388" mass="42481">MNSLQINRQNGNVPKSLSGEDHISGFVMYMPETDLPAAFKTDHVQPVSTIDMAESLGITDDAESWLVRVLHYQLSEIFRINDGILLYVGLFVKPESYAFSEIKTVQNYADRRIRQMAVWMGNVALTAEDYVKLQTIATQLDSEAAPLSLLVAPKVADIAQLPTNLAGKKERVSVIIAQAGSGTGMDLFKDAGNTDKASVSSLGVVLGLLSSAAVNESIGWVKKFPTGVSLPAFGDGKLLRDVDRALLNQLDSERYLFFVTYPGLAGSYMNDSHNLDDTTSDYNMIELVRTMDKAVRGIRTYVTPELGGNVYIDESSGKLQPYSVSHLETTANKAIEEMEKAGELSGYKVKIDPGQDVLSNSTVEMVIKNVPVGIMRRIRIKIGFVKTV</sequence>
<dbReference type="EMBL" id="CP003369">
    <property type="protein sequence ID" value="AGB29751.1"/>
    <property type="molecule type" value="Genomic_DNA"/>
</dbReference>
<gene>
    <name evidence="1" type="ordered locus">Prede_2506</name>
    <name evidence="2" type="ordered locus">Prede_2583</name>
    <name evidence="3" type="ORF">HMPREF9136_2714</name>
</gene>
<accession>F9D786</accession>
<dbReference type="eggNOG" id="ENOG5032R4D">
    <property type="taxonomic scope" value="Bacteria"/>
</dbReference>
<dbReference type="Pfam" id="PF10758">
    <property type="entry name" value="DUF2586"/>
    <property type="match status" value="1"/>
</dbReference>
<protein>
    <recommendedName>
        <fullName evidence="6">DUF2586 family protein</fullName>
    </recommendedName>
</protein>
<evidence type="ECO:0000313" key="2">
    <source>
        <dbReference type="EMBL" id="AGB29818.1"/>
    </source>
</evidence>
<evidence type="ECO:0000313" key="5">
    <source>
        <dbReference type="Proteomes" id="UP000010862"/>
    </source>
</evidence>
<dbReference type="EMBL" id="AFPW01000053">
    <property type="protein sequence ID" value="EGQ11452.1"/>
    <property type="molecule type" value="Genomic_DNA"/>
</dbReference>
<organism evidence="3 4">
    <name type="scientific">Prevotella dentalis (strain ATCC 49559 / DSM 3688 / JCM 13448 / NCTC 12043 / ES 2772)</name>
    <name type="common">Mitsuokella dentalis</name>
    <dbReference type="NCBI Taxonomy" id="908937"/>
    <lineage>
        <taxon>Bacteria</taxon>
        <taxon>Pseudomonadati</taxon>
        <taxon>Bacteroidota</taxon>
        <taxon>Bacteroidia</taxon>
        <taxon>Bacteroidales</taxon>
        <taxon>Prevotellaceae</taxon>
        <taxon>Prevotella</taxon>
    </lineage>
</organism>